<feature type="non-terminal residue" evidence="1">
    <location>
        <position position="364"/>
    </location>
</feature>
<name>A0A2T2N026_CORCC</name>
<dbReference type="Proteomes" id="UP000240883">
    <property type="component" value="Unassembled WGS sequence"/>
</dbReference>
<sequence length="364" mass="41687">MDLFTFDPRFGVLICRSCAYAVPPSYLVSHITKRHGHDACRAAGLDPVHTRPRKSATKLAQRLKARYNILDPTAVTIPTPAPTDPPLPDLELYRGYQCTRCPLTLSKTKKAQQCLQQHFNSHRLLPRKRGRPGKVADIPAEDEGPMFSEVFCQRFFVSGAQSSFFSVHLPSSVEKQATARPERRNADLLRALVAEQLDVETREREAKEHTYSSQTSRTEVSPWLEMTRWPRYFNGLNMAEVAPLAYKANPITEPYLTALSESFDRIIEQAHQSIREDKVSVFDQAKISSFITGRSTKQERMLMVKLQKSTFRAYKDLWKRLLCFVYRTSRPDHPSSLPHKFTRAQLFHLDRVVSLVEELLALGR</sequence>
<protein>
    <submittedName>
        <fullName evidence="1">Uncharacterized protein</fullName>
    </submittedName>
</protein>
<proteinExistence type="predicted"/>
<organism evidence="1 2">
    <name type="scientific">Corynespora cassiicola Philippines</name>
    <dbReference type="NCBI Taxonomy" id="1448308"/>
    <lineage>
        <taxon>Eukaryota</taxon>
        <taxon>Fungi</taxon>
        <taxon>Dikarya</taxon>
        <taxon>Ascomycota</taxon>
        <taxon>Pezizomycotina</taxon>
        <taxon>Dothideomycetes</taxon>
        <taxon>Pleosporomycetidae</taxon>
        <taxon>Pleosporales</taxon>
        <taxon>Corynesporascaceae</taxon>
        <taxon>Corynespora</taxon>
    </lineage>
</organism>
<dbReference type="OrthoDB" id="3944494at2759"/>
<dbReference type="EMBL" id="KZ678194">
    <property type="protein sequence ID" value="PSN58805.1"/>
    <property type="molecule type" value="Genomic_DNA"/>
</dbReference>
<dbReference type="AlphaFoldDB" id="A0A2T2N026"/>
<accession>A0A2T2N026</accession>
<dbReference type="Pfam" id="PF12013">
    <property type="entry name" value="OrsD"/>
    <property type="match status" value="1"/>
</dbReference>
<reference evidence="1 2" key="1">
    <citation type="journal article" date="2018" name="Front. Microbiol.">
        <title>Genome-Wide Analysis of Corynespora cassiicola Leaf Fall Disease Putative Effectors.</title>
        <authorList>
            <person name="Lopez D."/>
            <person name="Ribeiro S."/>
            <person name="Label P."/>
            <person name="Fumanal B."/>
            <person name="Venisse J.S."/>
            <person name="Kohler A."/>
            <person name="de Oliveira R.R."/>
            <person name="Labutti K."/>
            <person name="Lipzen A."/>
            <person name="Lail K."/>
            <person name="Bauer D."/>
            <person name="Ohm R.A."/>
            <person name="Barry K.W."/>
            <person name="Spatafora J."/>
            <person name="Grigoriev I.V."/>
            <person name="Martin F.M."/>
            <person name="Pujade-Renaud V."/>
        </authorList>
    </citation>
    <scope>NUCLEOTIDE SEQUENCE [LARGE SCALE GENOMIC DNA]</scope>
    <source>
        <strain evidence="1 2">Philippines</strain>
    </source>
</reference>
<evidence type="ECO:0000313" key="2">
    <source>
        <dbReference type="Proteomes" id="UP000240883"/>
    </source>
</evidence>
<gene>
    <name evidence="1" type="ORF">BS50DRAFT_509763</name>
</gene>
<keyword evidence="2" id="KW-1185">Reference proteome</keyword>
<evidence type="ECO:0000313" key="1">
    <source>
        <dbReference type="EMBL" id="PSN58805.1"/>
    </source>
</evidence>
<dbReference type="InterPro" id="IPR022698">
    <property type="entry name" value="OrsD"/>
</dbReference>